<keyword evidence="5 8" id="KW-0028">Amino-acid biosynthesis</keyword>
<evidence type="ECO:0000256" key="3">
    <source>
        <dbReference type="ARBA" id="ARBA00006341"/>
    </source>
</evidence>
<dbReference type="NCBIfam" id="NF008864">
    <property type="entry name" value="PRK11895.1"/>
    <property type="match status" value="1"/>
</dbReference>
<dbReference type="FunFam" id="3.30.70.1150:FF:000001">
    <property type="entry name" value="Acetolactate synthase small subunit"/>
    <property type="match status" value="1"/>
</dbReference>
<dbReference type="Pfam" id="PF10369">
    <property type="entry name" value="ALS_ss_C"/>
    <property type="match status" value="1"/>
</dbReference>
<dbReference type="PANTHER" id="PTHR30239">
    <property type="entry name" value="ACETOLACTATE SYNTHASE SMALL SUBUNIT"/>
    <property type="match status" value="1"/>
</dbReference>
<dbReference type="PANTHER" id="PTHR30239:SF0">
    <property type="entry name" value="ACETOLACTATE SYNTHASE SMALL SUBUNIT 1, CHLOROPLASTIC"/>
    <property type="match status" value="1"/>
</dbReference>
<comment type="pathway">
    <text evidence="2 8">Amino-acid biosynthesis; L-valine biosynthesis; L-valine from pyruvate: step 1/4.</text>
</comment>
<dbReference type="Proteomes" id="UP000626244">
    <property type="component" value="Unassembled WGS sequence"/>
</dbReference>
<dbReference type="GO" id="GO:0005829">
    <property type="term" value="C:cytosol"/>
    <property type="evidence" value="ECO:0007669"/>
    <property type="project" value="TreeGrafter"/>
</dbReference>
<dbReference type="RefSeq" id="WP_087998177.1">
    <property type="nucleotide sequence ID" value="NZ_BMHB01000001.1"/>
</dbReference>
<evidence type="ECO:0000256" key="5">
    <source>
        <dbReference type="ARBA" id="ARBA00022605"/>
    </source>
</evidence>
<comment type="similarity">
    <text evidence="3 8">Belongs to the acetolactate synthase small subunit family.</text>
</comment>
<comment type="pathway">
    <text evidence="1 8">Amino-acid biosynthesis; L-isoleucine biosynthesis; L-isoleucine from 2-oxobutanoate: step 1/4.</text>
</comment>
<comment type="caution">
    <text evidence="10">The sequence shown here is derived from an EMBL/GenBank/DDBJ whole genome shotgun (WGS) entry which is preliminary data.</text>
</comment>
<dbReference type="InterPro" id="IPR039557">
    <property type="entry name" value="AHAS_ACT"/>
</dbReference>
<dbReference type="InterPro" id="IPR027271">
    <property type="entry name" value="Acetolactate_synth/TF_NikR_C"/>
</dbReference>
<comment type="function">
    <text evidence="8">Catalyzes the conversion of 2 pyruvate molecules into acetolactate in the first common step of the biosynthetic pathway of the branched-amino acids such as leucine, isoleucine, and valine.</text>
</comment>
<evidence type="ECO:0000313" key="10">
    <source>
        <dbReference type="EMBL" id="GGI13435.1"/>
    </source>
</evidence>
<keyword evidence="11" id="KW-1185">Reference proteome</keyword>
<dbReference type="CDD" id="cd04878">
    <property type="entry name" value="ACT_AHAS"/>
    <property type="match status" value="1"/>
</dbReference>
<evidence type="ECO:0000313" key="11">
    <source>
        <dbReference type="Proteomes" id="UP000626244"/>
    </source>
</evidence>
<evidence type="ECO:0000256" key="1">
    <source>
        <dbReference type="ARBA" id="ARBA00004974"/>
    </source>
</evidence>
<dbReference type="UniPathway" id="UPA00047">
    <property type="reaction ID" value="UER00055"/>
</dbReference>
<dbReference type="SUPFAM" id="SSF55021">
    <property type="entry name" value="ACT-like"/>
    <property type="match status" value="2"/>
</dbReference>
<dbReference type="GO" id="GO:1990610">
    <property type="term" value="F:acetolactate synthase regulator activity"/>
    <property type="evidence" value="ECO:0007669"/>
    <property type="project" value="UniProtKB-UniRule"/>
</dbReference>
<comment type="catalytic activity">
    <reaction evidence="7 8">
        <text>2 pyruvate + H(+) = (2S)-2-acetolactate + CO2</text>
        <dbReference type="Rhea" id="RHEA:25249"/>
        <dbReference type="ChEBI" id="CHEBI:15361"/>
        <dbReference type="ChEBI" id="CHEBI:15378"/>
        <dbReference type="ChEBI" id="CHEBI:16526"/>
        <dbReference type="ChEBI" id="CHEBI:58476"/>
        <dbReference type="EC" id="2.2.1.6"/>
    </reaction>
</comment>
<sequence>MKRVITSTVLNNSGVLNRITGVISRRRFNIESISVGHTEQDHISRITFVVHVEDLQQVEQLIKQLHKQIDVIKVADITEDSVIARELALIKVSTNANTRNEIYSLIEPFRASVIDVSRDQIVVQVTGNSEKVEALIELLRPFEVKEIARTGVTAFTRSAKHKEHAQKLLSY</sequence>
<dbReference type="EC" id="2.2.1.6" evidence="8"/>
<keyword evidence="6 8" id="KW-0100">Branched-chain amino acid biosynthesis</keyword>
<dbReference type="InterPro" id="IPR054480">
    <property type="entry name" value="AHAS_small-like_ACT"/>
</dbReference>
<dbReference type="Gene3D" id="3.30.70.260">
    <property type="match status" value="1"/>
</dbReference>
<organism evidence="10 11">
    <name type="scientific">Gottfriedia solisilvae</name>
    <dbReference type="NCBI Taxonomy" id="1516104"/>
    <lineage>
        <taxon>Bacteria</taxon>
        <taxon>Bacillati</taxon>
        <taxon>Bacillota</taxon>
        <taxon>Bacilli</taxon>
        <taxon>Bacillales</taxon>
        <taxon>Bacillaceae</taxon>
        <taxon>Gottfriedia</taxon>
    </lineage>
</organism>
<dbReference type="Pfam" id="PF22629">
    <property type="entry name" value="ACT_AHAS_ss"/>
    <property type="match status" value="1"/>
</dbReference>
<evidence type="ECO:0000256" key="6">
    <source>
        <dbReference type="ARBA" id="ARBA00023304"/>
    </source>
</evidence>
<dbReference type="Gene3D" id="3.30.70.1150">
    <property type="entry name" value="ACT-like. Chain A, domain 2"/>
    <property type="match status" value="1"/>
</dbReference>
<evidence type="ECO:0000256" key="2">
    <source>
        <dbReference type="ARBA" id="ARBA00005025"/>
    </source>
</evidence>
<gene>
    <name evidence="10" type="primary">ilvH</name>
    <name evidence="10" type="ORF">GCM10007380_17900</name>
</gene>
<evidence type="ECO:0000256" key="7">
    <source>
        <dbReference type="ARBA" id="ARBA00048670"/>
    </source>
</evidence>
<evidence type="ECO:0000259" key="9">
    <source>
        <dbReference type="PROSITE" id="PS51671"/>
    </source>
</evidence>
<protein>
    <recommendedName>
        <fullName evidence="8">Acetolactate synthase small subunit</fullName>
        <shortName evidence="8">AHAS</shortName>
        <shortName evidence="8">ALS</shortName>
        <ecNumber evidence="8">2.2.1.6</ecNumber>
    </recommendedName>
    <alternativeName>
        <fullName evidence="8">Acetohydroxy-acid synthase small subunit</fullName>
    </alternativeName>
</protein>
<dbReference type="AlphaFoldDB" id="A0A8J3AGH8"/>
<dbReference type="InterPro" id="IPR045865">
    <property type="entry name" value="ACT-like_dom_sf"/>
</dbReference>
<accession>A0A8J3AGH8</accession>
<dbReference type="GO" id="GO:0009097">
    <property type="term" value="P:isoleucine biosynthetic process"/>
    <property type="evidence" value="ECO:0007669"/>
    <property type="project" value="UniProtKB-UniRule"/>
</dbReference>
<feature type="domain" description="ACT" evidence="9">
    <location>
        <begin position="4"/>
        <end position="79"/>
    </location>
</feature>
<comment type="subunit">
    <text evidence="4 8">Dimer of large and small chains.</text>
</comment>
<name>A0A8J3AGH8_9BACI</name>
<dbReference type="OrthoDB" id="9787365at2"/>
<dbReference type="GO" id="GO:0003984">
    <property type="term" value="F:acetolactate synthase activity"/>
    <property type="evidence" value="ECO:0007669"/>
    <property type="project" value="UniProtKB-UniRule"/>
</dbReference>
<dbReference type="FunFam" id="3.30.70.260:FF:000001">
    <property type="entry name" value="Acetolactate synthase, small subunit"/>
    <property type="match status" value="1"/>
</dbReference>
<dbReference type="InterPro" id="IPR002912">
    <property type="entry name" value="ACT_dom"/>
</dbReference>
<dbReference type="NCBIfam" id="TIGR00119">
    <property type="entry name" value="acolac_sm"/>
    <property type="match status" value="1"/>
</dbReference>
<dbReference type="InterPro" id="IPR004789">
    <property type="entry name" value="Acetalactate_synth_ssu"/>
</dbReference>
<dbReference type="PROSITE" id="PS51671">
    <property type="entry name" value="ACT"/>
    <property type="match status" value="1"/>
</dbReference>
<dbReference type="UniPathway" id="UPA00049">
    <property type="reaction ID" value="UER00059"/>
</dbReference>
<reference evidence="11" key="1">
    <citation type="journal article" date="2019" name="Int. J. Syst. Evol. Microbiol.">
        <title>The Global Catalogue of Microorganisms (GCM) 10K type strain sequencing project: providing services to taxonomists for standard genome sequencing and annotation.</title>
        <authorList>
            <consortium name="The Broad Institute Genomics Platform"/>
            <consortium name="The Broad Institute Genome Sequencing Center for Infectious Disease"/>
            <person name="Wu L."/>
            <person name="Ma J."/>
        </authorList>
    </citation>
    <scope>NUCLEOTIDE SEQUENCE [LARGE SCALE GENOMIC DNA]</scope>
    <source>
        <strain evidence="11">CGMCC 1.14993</strain>
    </source>
</reference>
<evidence type="ECO:0000256" key="4">
    <source>
        <dbReference type="ARBA" id="ARBA00011744"/>
    </source>
</evidence>
<proteinExistence type="inferred from homology"/>
<keyword evidence="8" id="KW-0808">Transferase</keyword>
<dbReference type="GO" id="GO:0009099">
    <property type="term" value="P:L-valine biosynthetic process"/>
    <property type="evidence" value="ECO:0007669"/>
    <property type="project" value="UniProtKB-UniRule"/>
</dbReference>
<evidence type="ECO:0000256" key="8">
    <source>
        <dbReference type="RuleBase" id="RU368092"/>
    </source>
</evidence>
<dbReference type="InterPro" id="IPR019455">
    <property type="entry name" value="Acetolactate_synth_ssu_C"/>
</dbReference>
<dbReference type="EMBL" id="BMHB01000001">
    <property type="protein sequence ID" value="GGI13435.1"/>
    <property type="molecule type" value="Genomic_DNA"/>
</dbReference>